<name>A0A329QLS0_9ACTN</name>
<comment type="caution">
    <text evidence="2">The sequence shown here is derived from an EMBL/GenBank/DDBJ whole genome shotgun (WGS) entry which is preliminary data.</text>
</comment>
<gene>
    <name evidence="2" type="ORF">DPM12_13565</name>
</gene>
<dbReference type="EMBL" id="QMIG01000014">
    <property type="protein sequence ID" value="RAW13096.1"/>
    <property type="molecule type" value="Genomic_DNA"/>
</dbReference>
<dbReference type="InterPro" id="IPR021458">
    <property type="entry name" value="Rv0495c"/>
</dbReference>
<evidence type="ECO:0000256" key="1">
    <source>
        <dbReference type="ARBA" id="ARBA00093770"/>
    </source>
</evidence>
<dbReference type="OrthoDB" id="3394274at2"/>
<evidence type="ECO:0000313" key="3">
    <source>
        <dbReference type="Proteomes" id="UP000250462"/>
    </source>
</evidence>
<organism evidence="2 3">
    <name type="scientific">Phytoactinopolyspora halophila</name>
    <dbReference type="NCBI Taxonomy" id="1981511"/>
    <lineage>
        <taxon>Bacteria</taxon>
        <taxon>Bacillati</taxon>
        <taxon>Actinomycetota</taxon>
        <taxon>Actinomycetes</taxon>
        <taxon>Jiangellales</taxon>
        <taxon>Jiangellaceae</taxon>
        <taxon>Phytoactinopolyspora</taxon>
    </lineage>
</organism>
<proteinExistence type="inferred from homology"/>
<sequence length="254" mass="28737">MGTDEHRTPPDTARAWIEFVDPDDSDQILRCDLTWLTSTWTCIFGQGCPGIYASRPNDGCCTHGAHFSDDDDEQRVREYAGELGPDVWQLRDEGLRNGVVETDDDGERKTRVVDGACIFHNRPGFHGGTGCALHMYALHNELHPLQTKPDVCWQLPLRRTYRDVTRPDGSTYLEITIAEYRQRDWGAGGHDMDWYCTNAPSAHVGKEPLFRSNEPELRELIGDAAYEELARHCEQFLAARLPLLTHPASARDRG</sequence>
<dbReference type="Pfam" id="PF11307">
    <property type="entry name" value="DUF3109"/>
    <property type="match status" value="1"/>
</dbReference>
<comment type="similarity">
    <text evidence="1">Belongs to the Rv0495c family.</text>
</comment>
<protein>
    <recommendedName>
        <fullName evidence="4">DUF3109 domain-containing protein</fullName>
    </recommendedName>
</protein>
<dbReference type="RefSeq" id="WP_112258866.1">
    <property type="nucleotide sequence ID" value="NZ_QMIG01000014.1"/>
</dbReference>
<keyword evidence="3" id="KW-1185">Reference proteome</keyword>
<evidence type="ECO:0008006" key="4">
    <source>
        <dbReference type="Google" id="ProtNLM"/>
    </source>
</evidence>
<accession>A0A329QLS0</accession>
<dbReference type="AlphaFoldDB" id="A0A329QLS0"/>
<reference evidence="2 3" key="1">
    <citation type="submission" date="2018-06" db="EMBL/GenBank/DDBJ databases">
        <title>Phytoactinopolyspora halophila sp. nov., a novel halophilic actinomycete isolated from a saline soil in China.</title>
        <authorList>
            <person name="Tang S.-K."/>
        </authorList>
    </citation>
    <scope>NUCLEOTIDE SEQUENCE [LARGE SCALE GENOMIC DNA]</scope>
    <source>
        <strain evidence="2 3">YIM 96934</strain>
    </source>
</reference>
<evidence type="ECO:0000313" key="2">
    <source>
        <dbReference type="EMBL" id="RAW13096.1"/>
    </source>
</evidence>
<dbReference type="Proteomes" id="UP000250462">
    <property type="component" value="Unassembled WGS sequence"/>
</dbReference>